<organism evidence="3 4">
    <name type="scientific">Caballeronia concitans</name>
    <dbReference type="NCBI Taxonomy" id="1777133"/>
    <lineage>
        <taxon>Bacteria</taxon>
        <taxon>Pseudomonadati</taxon>
        <taxon>Pseudomonadota</taxon>
        <taxon>Betaproteobacteria</taxon>
        <taxon>Burkholderiales</taxon>
        <taxon>Burkholderiaceae</taxon>
        <taxon>Caballeronia</taxon>
    </lineage>
</organism>
<sequence length="61" mass="6001">MKALFLAVTGGVLLSLGSIAYAQSTGSDSSSSMGGSRSGAYDSGQSGQCVTGLSCNIYRGS</sequence>
<protein>
    <recommendedName>
        <fullName evidence="5">Lipoprotein</fullName>
    </recommendedName>
</protein>
<evidence type="ECO:0000256" key="2">
    <source>
        <dbReference type="SAM" id="SignalP"/>
    </source>
</evidence>
<reference evidence="3 4" key="1">
    <citation type="submission" date="2016-01" db="EMBL/GenBank/DDBJ databases">
        <authorList>
            <person name="Peeters C."/>
        </authorList>
    </citation>
    <scope>NUCLEOTIDE SEQUENCE [LARGE SCALE GENOMIC DNA]</scope>
    <source>
        <strain evidence="3">LMG 29315</strain>
    </source>
</reference>
<comment type="caution">
    <text evidence="3">The sequence shown here is derived from an EMBL/GenBank/DDBJ whole genome shotgun (WGS) entry which is preliminary data.</text>
</comment>
<evidence type="ECO:0000313" key="3">
    <source>
        <dbReference type="EMBL" id="SAL24138.1"/>
    </source>
</evidence>
<dbReference type="Proteomes" id="UP000198263">
    <property type="component" value="Unassembled WGS sequence"/>
</dbReference>
<accession>A0A658QUY5</accession>
<dbReference type="AlphaFoldDB" id="A0A658QUY5"/>
<feature type="chain" id="PRO_5024993278" description="Lipoprotein" evidence="2">
    <location>
        <begin position="23"/>
        <end position="61"/>
    </location>
</feature>
<evidence type="ECO:0000313" key="4">
    <source>
        <dbReference type="Proteomes" id="UP000198263"/>
    </source>
</evidence>
<feature type="compositionally biased region" description="Low complexity" evidence="1">
    <location>
        <begin position="24"/>
        <end position="39"/>
    </location>
</feature>
<keyword evidence="2" id="KW-0732">Signal</keyword>
<feature type="region of interest" description="Disordered" evidence="1">
    <location>
        <begin position="23"/>
        <end position="47"/>
    </location>
</feature>
<feature type="signal peptide" evidence="2">
    <location>
        <begin position="1"/>
        <end position="22"/>
    </location>
</feature>
<evidence type="ECO:0008006" key="5">
    <source>
        <dbReference type="Google" id="ProtNLM"/>
    </source>
</evidence>
<gene>
    <name evidence="3" type="ORF">AWB72_01830</name>
</gene>
<proteinExistence type="predicted"/>
<evidence type="ECO:0000256" key="1">
    <source>
        <dbReference type="SAM" id="MobiDB-lite"/>
    </source>
</evidence>
<name>A0A658QUY5_9BURK</name>
<keyword evidence="4" id="KW-1185">Reference proteome</keyword>
<dbReference type="EMBL" id="FCNV02000002">
    <property type="protein sequence ID" value="SAL24138.1"/>
    <property type="molecule type" value="Genomic_DNA"/>
</dbReference>